<accession>A0ABN9QQ12</accession>
<keyword evidence="2" id="KW-1185">Reference proteome</keyword>
<gene>
    <name evidence="1" type="ORF">PCOR1329_LOCUS13102</name>
</gene>
<evidence type="ECO:0000313" key="1">
    <source>
        <dbReference type="EMBL" id="CAK0807135.1"/>
    </source>
</evidence>
<organism evidence="1 2">
    <name type="scientific">Prorocentrum cordatum</name>
    <dbReference type="NCBI Taxonomy" id="2364126"/>
    <lineage>
        <taxon>Eukaryota</taxon>
        <taxon>Sar</taxon>
        <taxon>Alveolata</taxon>
        <taxon>Dinophyceae</taxon>
        <taxon>Prorocentrales</taxon>
        <taxon>Prorocentraceae</taxon>
        <taxon>Prorocentrum</taxon>
    </lineage>
</organism>
<proteinExistence type="predicted"/>
<name>A0ABN9QQ12_9DINO</name>
<evidence type="ECO:0000313" key="2">
    <source>
        <dbReference type="Proteomes" id="UP001189429"/>
    </source>
</evidence>
<comment type="caution">
    <text evidence="1">The sequence shown here is derived from an EMBL/GenBank/DDBJ whole genome shotgun (WGS) entry which is preliminary data.</text>
</comment>
<evidence type="ECO:0008006" key="3">
    <source>
        <dbReference type="Google" id="ProtNLM"/>
    </source>
</evidence>
<sequence>DSTSTWTRALEAADIGDLRKAKRLLTGAKLLPPTEETYEKLTALLPPASAEARASRPPAPPVSKCSPVECKQVRACIWSARALAHAGPSGERNSHVQAFLRSPHPTRTLSRWASMWACRQLPAFIRQPWLHMQLIASDKGGGKARPIVFQEVLFKLAAGTISRAELHRVSAHVGSNQHALGAESGTAALITEVQADMAAHPHWVYLGLELESAFGTARRQDAYEQARACSPRAATLQHNMWFGGVRQLCYVQVGEQFKTLEMQEGCCQGGCSATSDFGLAFSASIRDISEAYSKAFADESSRPRLRLFVDDVCVAAPREHWLQAMRIATQCFAARGVKLRVDKTKAHVPAARSDPALAGELAAELRPHAEFDASGLTLLGAHAEGECSTHFSFDGATLGPVQKRCEKAIAFASILKRVAHAELTCRKLGPLWKLVCLVLNRALSYDACVVKPAAFLPYAPVIDVGYERSGMLAAARGCLGRLAASGVFLDAWGMPQPGPDAHAGAHAFSLEHAVAAGAALRHRRKLWMLRAADAVLSAGTPEQRKHWLSGGGPEGGLGFTASATGDLAPLSDDEFRINFRRRLRLPLFGVACFCQRRTRAGRVCGHALDELGDHAISCMIGGAHNRLHDGVCDELAACARTAGLAATREVVLPELATATMREPRVDVQLWGHCSLPIFHGDFAVVSAHNRRGHSATAGAGATAAEAAKVTKYGARGGTSVQGLALEFGGRHGPQLTCLLQQLASLTRHQSHLRGTGCARSPLRDWRQR</sequence>
<reference evidence="1" key="1">
    <citation type="submission" date="2023-10" db="EMBL/GenBank/DDBJ databases">
        <authorList>
            <person name="Chen Y."/>
            <person name="Shah S."/>
            <person name="Dougan E. K."/>
            <person name="Thang M."/>
            <person name="Chan C."/>
        </authorList>
    </citation>
    <scope>NUCLEOTIDE SEQUENCE [LARGE SCALE GENOMIC DNA]</scope>
</reference>
<protein>
    <recommendedName>
        <fullName evidence="3">Reverse transcriptase domain-containing protein</fullName>
    </recommendedName>
</protein>
<feature type="non-terminal residue" evidence="1">
    <location>
        <position position="1"/>
    </location>
</feature>
<feature type="non-terminal residue" evidence="1">
    <location>
        <position position="768"/>
    </location>
</feature>
<dbReference type="Proteomes" id="UP001189429">
    <property type="component" value="Unassembled WGS sequence"/>
</dbReference>
<dbReference type="EMBL" id="CAUYUJ010003857">
    <property type="protein sequence ID" value="CAK0807135.1"/>
    <property type="molecule type" value="Genomic_DNA"/>
</dbReference>